<dbReference type="SUPFAM" id="SSF100950">
    <property type="entry name" value="NagB/RpiA/CoA transferase-like"/>
    <property type="match status" value="1"/>
</dbReference>
<dbReference type="InterPro" id="IPR037171">
    <property type="entry name" value="NagB/RpiA_transferase-like"/>
</dbReference>
<dbReference type="PANTHER" id="PTHR23407:SF1">
    <property type="entry name" value="5-FORMYLTETRAHYDROFOLATE CYCLO-LIGASE"/>
    <property type="match status" value="1"/>
</dbReference>
<keyword evidence="4" id="KW-0479">Metal-binding</keyword>
<evidence type="ECO:0000256" key="4">
    <source>
        <dbReference type="RuleBase" id="RU361279"/>
    </source>
</evidence>
<dbReference type="EMBL" id="CAJNAP010000002">
    <property type="protein sequence ID" value="CAE6490169.1"/>
    <property type="molecule type" value="Genomic_DNA"/>
</dbReference>
<keyword evidence="5" id="KW-0472">Membrane</keyword>
<evidence type="ECO:0000256" key="1">
    <source>
        <dbReference type="ARBA" id="ARBA00010638"/>
    </source>
</evidence>
<comment type="cofactor">
    <cofactor evidence="4">
        <name>Mg(2+)</name>
        <dbReference type="ChEBI" id="CHEBI:18420"/>
    </cofactor>
</comment>
<dbReference type="NCBIfam" id="TIGR02727">
    <property type="entry name" value="MTHFS_bact"/>
    <property type="match status" value="1"/>
</dbReference>
<protein>
    <recommendedName>
        <fullName evidence="4">5-formyltetrahydrofolate cyclo-ligase</fullName>
        <ecNumber evidence="4">6.3.3.2</ecNumber>
    </recommendedName>
</protein>
<keyword evidence="5" id="KW-0812">Transmembrane</keyword>
<organism evidence="6 7">
    <name type="scientific">Nitrosomonas nitrosa</name>
    <dbReference type="NCBI Taxonomy" id="52442"/>
    <lineage>
        <taxon>Bacteria</taxon>
        <taxon>Pseudomonadati</taxon>
        <taxon>Pseudomonadota</taxon>
        <taxon>Betaproteobacteria</taxon>
        <taxon>Nitrosomonadales</taxon>
        <taxon>Nitrosomonadaceae</taxon>
        <taxon>Nitrosomonas</taxon>
    </lineage>
</organism>
<gene>
    <name evidence="6" type="ORF">NMYAN_100137</name>
</gene>
<dbReference type="Proteomes" id="UP000601736">
    <property type="component" value="Unassembled WGS sequence"/>
</dbReference>
<proteinExistence type="inferred from homology"/>
<keyword evidence="2 4" id="KW-0547">Nucleotide-binding</keyword>
<dbReference type="GO" id="GO:0035999">
    <property type="term" value="P:tetrahydrofolate interconversion"/>
    <property type="evidence" value="ECO:0007669"/>
    <property type="project" value="TreeGrafter"/>
</dbReference>
<accession>A0A8H9D986</accession>
<evidence type="ECO:0000256" key="2">
    <source>
        <dbReference type="ARBA" id="ARBA00022741"/>
    </source>
</evidence>
<feature type="transmembrane region" description="Helical" evidence="5">
    <location>
        <begin position="20"/>
        <end position="38"/>
    </location>
</feature>
<dbReference type="InterPro" id="IPR002698">
    <property type="entry name" value="FTHF_cligase"/>
</dbReference>
<evidence type="ECO:0000256" key="3">
    <source>
        <dbReference type="ARBA" id="ARBA00022840"/>
    </source>
</evidence>
<dbReference type="GO" id="GO:0009396">
    <property type="term" value="P:folic acid-containing compound biosynthetic process"/>
    <property type="evidence" value="ECO:0007669"/>
    <property type="project" value="TreeGrafter"/>
</dbReference>
<dbReference type="AlphaFoldDB" id="A0A8H9D986"/>
<comment type="catalytic activity">
    <reaction evidence="4">
        <text>(6S)-5-formyl-5,6,7,8-tetrahydrofolate + ATP = (6R)-5,10-methenyltetrahydrofolate + ADP + phosphate</text>
        <dbReference type="Rhea" id="RHEA:10488"/>
        <dbReference type="ChEBI" id="CHEBI:30616"/>
        <dbReference type="ChEBI" id="CHEBI:43474"/>
        <dbReference type="ChEBI" id="CHEBI:57455"/>
        <dbReference type="ChEBI" id="CHEBI:57457"/>
        <dbReference type="ChEBI" id="CHEBI:456216"/>
        <dbReference type="EC" id="6.3.3.2"/>
    </reaction>
</comment>
<dbReference type="InterPro" id="IPR024185">
    <property type="entry name" value="FTHF_cligase-like_sf"/>
</dbReference>
<dbReference type="GO" id="GO:0046872">
    <property type="term" value="F:metal ion binding"/>
    <property type="evidence" value="ECO:0007669"/>
    <property type="project" value="UniProtKB-KW"/>
</dbReference>
<name>A0A8H9D986_9PROT</name>
<dbReference type="PANTHER" id="PTHR23407">
    <property type="entry name" value="ATPASE INHIBITOR/5-FORMYLTETRAHYDROFOLATE CYCLO-LIGASE"/>
    <property type="match status" value="1"/>
</dbReference>
<keyword evidence="6" id="KW-0436">Ligase</keyword>
<dbReference type="Gene3D" id="3.40.50.10420">
    <property type="entry name" value="NagB/RpiA/CoA transferase-like"/>
    <property type="match status" value="1"/>
</dbReference>
<keyword evidence="4" id="KW-0460">Magnesium</keyword>
<evidence type="ECO:0000256" key="5">
    <source>
        <dbReference type="SAM" id="Phobius"/>
    </source>
</evidence>
<comment type="similarity">
    <text evidence="1 4">Belongs to the 5-formyltetrahydrofolate cyclo-ligase family.</text>
</comment>
<sequence>MHFAPSAPSKVKDKSYELHIQFFTVHSIVPMVIFLVPFHRCGQEKLDRTERPWVTSSPTIYRLKCYLMENWREWRRQQRARLIACRKQIPKAERENWSEAITSLLIQGFPVLQQRSVGFYSPHQGEYDPAPVMVYLFERGATLALPEVIGLHQPLRFRKWWPDAPMREDAYGIAIPHDTEQVNIDAVMIPMIGFDNQGYRLGYGSGFFDRTLAAIHPRPLTIGIAFELLHLPTTYPHEHDIAMDYIVTEKTIYYLNNGMLQPISSEACASMNTLK</sequence>
<dbReference type="Pfam" id="PF01812">
    <property type="entry name" value="5-FTHF_cyc-lig"/>
    <property type="match status" value="1"/>
</dbReference>
<dbReference type="GO" id="GO:0030272">
    <property type="term" value="F:5-formyltetrahydrofolate cyclo-ligase activity"/>
    <property type="evidence" value="ECO:0007669"/>
    <property type="project" value="UniProtKB-EC"/>
</dbReference>
<evidence type="ECO:0000313" key="6">
    <source>
        <dbReference type="EMBL" id="CAE6490169.1"/>
    </source>
</evidence>
<reference evidence="6" key="1">
    <citation type="submission" date="2021-02" db="EMBL/GenBank/DDBJ databases">
        <authorList>
            <person name="Han P."/>
        </authorList>
    </citation>
    <scope>NUCLEOTIDE SEQUENCE</scope>
    <source>
        <strain evidence="6">Nitrosomonas nitrosa 18-3D</strain>
    </source>
</reference>
<dbReference type="EC" id="6.3.3.2" evidence="4"/>
<keyword evidence="3 4" id="KW-0067">ATP-binding</keyword>
<evidence type="ECO:0000313" key="7">
    <source>
        <dbReference type="Proteomes" id="UP000601736"/>
    </source>
</evidence>
<dbReference type="GO" id="GO:0005524">
    <property type="term" value="F:ATP binding"/>
    <property type="evidence" value="ECO:0007669"/>
    <property type="project" value="UniProtKB-KW"/>
</dbReference>
<comment type="caution">
    <text evidence="6">The sequence shown here is derived from an EMBL/GenBank/DDBJ whole genome shotgun (WGS) entry which is preliminary data.</text>
</comment>
<keyword evidence="5" id="KW-1133">Transmembrane helix</keyword>